<keyword evidence="4" id="KW-0813">Transport</keyword>
<comment type="similarity">
    <text evidence="2">Belongs to the COG1 family.</text>
</comment>
<evidence type="ECO:0000256" key="1">
    <source>
        <dbReference type="ARBA" id="ARBA00004395"/>
    </source>
</evidence>
<dbReference type="AlphaFoldDB" id="A0AAV1UJU0"/>
<dbReference type="Pfam" id="PF08700">
    <property type="entry name" value="VPS51_Exo84_N"/>
    <property type="match status" value="1"/>
</dbReference>
<dbReference type="PANTHER" id="PTHR31658">
    <property type="entry name" value="CONSERVED OLIGOMERIC GOLGI COMPLEX SUBUNIT 1"/>
    <property type="match status" value="1"/>
</dbReference>
<protein>
    <recommendedName>
        <fullName evidence="3">Conserved oligomeric Golgi complex subunit 1</fullName>
    </recommendedName>
</protein>
<sequence length="1004" mass="112812">MTRSAEGRGSERRSDDTFDFLRRLSIADAKVLLDKTREEKEKKKEEMQKMIGGRYRDLIESADEIVAMHSAAMRLEVSLKEMPEMWQQMEAALTNALDMENYPECANMTDAAHVTRKEGDYIKEASDVDQVAFLVEVTEKMWRLLDEGKSLEVLELYEKAERIHDEWVANGTAEREFPFLQSQWACVQCFRPRILAYANSYLTCRGKNSQFYADSLSTLAVLTNPRISAEKIVEMFFESRSTWLTSVYKRHHDKWFALTPSQKERTLVVILKSTSWTIIQTEEIFCEKTGLLTSTSLLPRSFKGDLEACISSGKLLEMLSRWFQQNQQQIREVVSAIISSIDSMTSLSQVRSKLVVVNKTCGSCQNATVWQQLCSGARADQPGSVDKHVEPPVESVFSVLYAEAFRKRTRDLVQNSFVEALEAIKSQFRAHLHETVAGVSLADLPLGNIKFYDHFEKIQKKCADIDASELQSVLTEEFFRTLLKLVVFVEQEYPIPGNCNHACVKSETQLSSIHLNISNIFAGIVAEFPHRINNLLPGHSSAVSIPEKDPASSIIGQTFEKYAVNGFVESAYLRSALKEIIEGDEKMLQVCFIDDVLGQAGSLGWHSFCLVAELKQQASYSQAFINVMHGLSAKYCEAWADILLEQKIEPLRELMHAEQYKSTNEEWIAAHEGWVEQEICDEDLGGGAADSSSESEIALGAEKVWLPWCETPTVSSFLFSCCYSLDNANRLIQSPGSAKAAQMKLMQHTMRDVLVDRLTVVIVTAYDAAVSLLVEAKTSQKDSVLNFGECCIQQFLFDMYFVRATLGFSDFIRFGWGDELDTKKCSPGLLKLKALFERMREFIDPVDWEIYGPQLIGNVVLQFRKSRLLFSSLSESNDINKINGKEIVIVAHETRPLARIAEPVARFSLLPVPLNRRKFRCCVSPPSEDGVEKRSRASSTSLFHERAAEDDGSSFQPTASKLQNLLSSSTSSNILSAATSGTNLLSSAAKGIGFLSSATHSRYF</sequence>
<reference evidence="10" key="1">
    <citation type="submission" date="2024-01" db="EMBL/GenBank/DDBJ databases">
        <authorList>
            <person name="Webb A."/>
        </authorList>
    </citation>
    <scope>NUCLEOTIDE SEQUENCE</scope>
    <source>
        <strain evidence="10">Pm1</strain>
    </source>
</reference>
<evidence type="ECO:0000313" key="11">
    <source>
        <dbReference type="Proteomes" id="UP001162060"/>
    </source>
</evidence>
<organism evidence="10 11">
    <name type="scientific">Peronospora matthiolae</name>
    <dbReference type="NCBI Taxonomy" id="2874970"/>
    <lineage>
        <taxon>Eukaryota</taxon>
        <taxon>Sar</taxon>
        <taxon>Stramenopiles</taxon>
        <taxon>Oomycota</taxon>
        <taxon>Peronosporomycetes</taxon>
        <taxon>Peronosporales</taxon>
        <taxon>Peronosporaceae</taxon>
        <taxon>Peronospora</taxon>
    </lineage>
</organism>
<dbReference type="GO" id="GO:0006891">
    <property type="term" value="P:intra-Golgi vesicle-mediated transport"/>
    <property type="evidence" value="ECO:0007669"/>
    <property type="project" value="InterPro"/>
</dbReference>
<evidence type="ECO:0000256" key="9">
    <source>
        <dbReference type="SAM" id="MobiDB-lite"/>
    </source>
</evidence>
<dbReference type="GO" id="GO:0017119">
    <property type="term" value="C:Golgi transport complex"/>
    <property type="evidence" value="ECO:0007669"/>
    <property type="project" value="InterPro"/>
</dbReference>
<name>A0AAV1UJU0_9STRA</name>
<gene>
    <name evidence="10" type="ORF">PM001_LOCUS18688</name>
</gene>
<evidence type="ECO:0000256" key="2">
    <source>
        <dbReference type="ARBA" id="ARBA00006653"/>
    </source>
</evidence>
<dbReference type="InterPro" id="IPR033370">
    <property type="entry name" value="COG1"/>
</dbReference>
<keyword evidence="6" id="KW-0333">Golgi apparatus</keyword>
<proteinExistence type="inferred from homology"/>
<evidence type="ECO:0000256" key="8">
    <source>
        <dbReference type="SAM" id="Coils"/>
    </source>
</evidence>
<evidence type="ECO:0000256" key="5">
    <source>
        <dbReference type="ARBA" id="ARBA00022927"/>
    </source>
</evidence>
<evidence type="ECO:0000256" key="7">
    <source>
        <dbReference type="ARBA" id="ARBA00023136"/>
    </source>
</evidence>
<dbReference type="PANTHER" id="PTHR31658:SF0">
    <property type="entry name" value="CONSERVED OLIGOMERIC GOLGI COMPLEX SUBUNIT 1"/>
    <property type="match status" value="1"/>
</dbReference>
<comment type="subcellular location">
    <subcellularLocation>
        <location evidence="1">Golgi apparatus membrane</location>
        <topology evidence="1">Peripheral membrane protein</topology>
    </subcellularLocation>
</comment>
<dbReference type="GO" id="GO:0000139">
    <property type="term" value="C:Golgi membrane"/>
    <property type="evidence" value="ECO:0007669"/>
    <property type="project" value="UniProtKB-SubCell"/>
</dbReference>
<dbReference type="Proteomes" id="UP001162060">
    <property type="component" value="Unassembled WGS sequence"/>
</dbReference>
<feature type="coiled-coil region" evidence="8">
    <location>
        <begin position="26"/>
        <end position="53"/>
    </location>
</feature>
<comment type="caution">
    <text evidence="10">The sequence shown here is derived from an EMBL/GenBank/DDBJ whole genome shotgun (WGS) entry which is preliminary data.</text>
</comment>
<feature type="region of interest" description="Disordered" evidence="9">
    <location>
        <begin position="926"/>
        <end position="956"/>
    </location>
</feature>
<dbReference type="EMBL" id="CAKLBY020000195">
    <property type="protein sequence ID" value="CAK7933538.1"/>
    <property type="molecule type" value="Genomic_DNA"/>
</dbReference>
<evidence type="ECO:0000313" key="10">
    <source>
        <dbReference type="EMBL" id="CAK7933538.1"/>
    </source>
</evidence>
<evidence type="ECO:0000256" key="4">
    <source>
        <dbReference type="ARBA" id="ARBA00022448"/>
    </source>
</evidence>
<keyword evidence="8" id="KW-0175">Coiled coil</keyword>
<keyword evidence="5" id="KW-0653">Protein transport</keyword>
<accession>A0AAV1UJU0</accession>
<evidence type="ECO:0000256" key="3">
    <source>
        <dbReference type="ARBA" id="ARBA00020978"/>
    </source>
</evidence>
<dbReference type="GO" id="GO:0015031">
    <property type="term" value="P:protein transport"/>
    <property type="evidence" value="ECO:0007669"/>
    <property type="project" value="UniProtKB-KW"/>
</dbReference>
<evidence type="ECO:0000256" key="6">
    <source>
        <dbReference type="ARBA" id="ARBA00023034"/>
    </source>
</evidence>
<keyword evidence="7" id="KW-0472">Membrane</keyword>